<evidence type="ECO:0000259" key="1">
    <source>
        <dbReference type="PROSITE" id="PS50943"/>
    </source>
</evidence>
<dbReference type="EMBL" id="JAASTX010000001">
    <property type="protein sequence ID" value="MBC1490487.1"/>
    <property type="molecule type" value="Genomic_DNA"/>
</dbReference>
<evidence type="ECO:0000313" key="4">
    <source>
        <dbReference type="Proteomes" id="UP000533953"/>
    </source>
</evidence>
<evidence type="ECO:0000313" key="3">
    <source>
        <dbReference type="EMBL" id="MBC2239254.1"/>
    </source>
</evidence>
<dbReference type="PROSITE" id="PS50943">
    <property type="entry name" value="HTH_CROC1"/>
    <property type="match status" value="1"/>
</dbReference>
<feature type="domain" description="HTH cro/C1-type" evidence="1">
    <location>
        <begin position="15"/>
        <end position="51"/>
    </location>
</feature>
<dbReference type="Proteomes" id="UP000533953">
    <property type="component" value="Unassembled WGS sequence"/>
</dbReference>
<protein>
    <submittedName>
        <fullName evidence="2">Helix-turn-helix transcriptional regulator</fullName>
    </submittedName>
</protein>
<dbReference type="CDD" id="cd00093">
    <property type="entry name" value="HTH_XRE"/>
    <property type="match status" value="1"/>
</dbReference>
<dbReference type="AlphaFoldDB" id="A0A7X1CAN2"/>
<comment type="caution">
    <text evidence="2">The sequence shown here is derived from an EMBL/GenBank/DDBJ whole genome shotgun (WGS) entry which is preliminary data.</text>
</comment>
<evidence type="ECO:0000313" key="5">
    <source>
        <dbReference type="Proteomes" id="UP000553016"/>
    </source>
</evidence>
<evidence type="ECO:0000313" key="2">
    <source>
        <dbReference type="EMBL" id="MBC1490487.1"/>
    </source>
</evidence>
<dbReference type="GO" id="GO:0003677">
    <property type="term" value="F:DNA binding"/>
    <property type="evidence" value="ECO:0007669"/>
    <property type="project" value="InterPro"/>
</dbReference>
<reference evidence="4 5" key="1">
    <citation type="submission" date="2020-03" db="EMBL/GenBank/DDBJ databases">
        <title>Soil Listeria distribution.</title>
        <authorList>
            <person name="Liao J."/>
            <person name="Wiedmann M."/>
        </authorList>
    </citation>
    <scope>NUCLEOTIDE SEQUENCE [LARGE SCALE GENOMIC DNA]</scope>
    <source>
        <strain evidence="3 5">FSL L7-0149</strain>
        <strain evidence="2 4">FSL L7-1547</strain>
    </source>
</reference>
<name>A0A7X1CAN2_9LIST</name>
<gene>
    <name evidence="3" type="ORF">HCB35_02100</name>
    <name evidence="2" type="ORF">HCI99_01455</name>
</gene>
<accession>A0A7X1CAN2</accession>
<dbReference type="InterPro" id="IPR001387">
    <property type="entry name" value="Cro/C1-type_HTH"/>
</dbReference>
<proteinExistence type="predicted"/>
<sequence length="58" mass="6612">MTQNQAIAKMSVIGLNISKSTYAKLETNLMNIRISKLVVLIIIFNTEFNDFFKDAIFV</sequence>
<dbReference type="Proteomes" id="UP000553016">
    <property type="component" value="Unassembled WGS sequence"/>
</dbReference>
<organism evidence="2 4">
    <name type="scientific">Listeria booriae</name>
    <dbReference type="NCBI Taxonomy" id="1552123"/>
    <lineage>
        <taxon>Bacteria</taxon>
        <taxon>Bacillati</taxon>
        <taxon>Bacillota</taxon>
        <taxon>Bacilli</taxon>
        <taxon>Bacillales</taxon>
        <taxon>Listeriaceae</taxon>
        <taxon>Listeria</taxon>
    </lineage>
</organism>
<dbReference type="Gene3D" id="1.10.260.40">
    <property type="entry name" value="lambda repressor-like DNA-binding domains"/>
    <property type="match status" value="1"/>
</dbReference>
<dbReference type="EMBL" id="JAARZA010000001">
    <property type="protein sequence ID" value="MBC2239254.1"/>
    <property type="molecule type" value="Genomic_DNA"/>
</dbReference>
<dbReference type="SUPFAM" id="SSF47413">
    <property type="entry name" value="lambda repressor-like DNA-binding domains"/>
    <property type="match status" value="1"/>
</dbReference>
<dbReference type="InterPro" id="IPR010982">
    <property type="entry name" value="Lambda_DNA-bd_dom_sf"/>
</dbReference>